<dbReference type="SMART" id="SM00388">
    <property type="entry name" value="HisKA"/>
    <property type="match status" value="1"/>
</dbReference>
<dbReference type="InterPro" id="IPR036890">
    <property type="entry name" value="HATPase_C_sf"/>
</dbReference>
<keyword evidence="7" id="KW-0547">Nucleotide-binding</keyword>
<dbReference type="PRINTS" id="PR00344">
    <property type="entry name" value="BCTRLSENSOR"/>
</dbReference>
<comment type="catalytic activity">
    <reaction evidence="1">
        <text>ATP + protein L-histidine = ADP + protein N-phospho-L-histidine.</text>
        <dbReference type="EC" id="2.7.13.3"/>
    </reaction>
</comment>
<keyword evidence="10" id="KW-0902">Two-component regulatory system</keyword>
<evidence type="ECO:0000256" key="10">
    <source>
        <dbReference type="ARBA" id="ARBA00023012"/>
    </source>
</evidence>
<evidence type="ECO:0000256" key="8">
    <source>
        <dbReference type="ARBA" id="ARBA00022777"/>
    </source>
</evidence>
<evidence type="ECO:0000256" key="6">
    <source>
        <dbReference type="ARBA" id="ARBA00022679"/>
    </source>
</evidence>
<proteinExistence type="predicted"/>
<dbReference type="Pfam" id="PF02518">
    <property type="entry name" value="HATPase_c"/>
    <property type="match status" value="1"/>
</dbReference>
<dbReference type="EC" id="2.7.13.3" evidence="3"/>
<gene>
    <name evidence="15" type="ORF">EV213_1286</name>
</gene>
<dbReference type="Gene3D" id="6.10.340.10">
    <property type="match status" value="1"/>
</dbReference>
<evidence type="ECO:0000256" key="9">
    <source>
        <dbReference type="ARBA" id="ARBA00022840"/>
    </source>
</evidence>
<dbReference type="GO" id="GO:0000155">
    <property type="term" value="F:phosphorelay sensor kinase activity"/>
    <property type="evidence" value="ECO:0007669"/>
    <property type="project" value="InterPro"/>
</dbReference>
<dbReference type="AlphaFoldDB" id="A0A4R6TQP2"/>
<dbReference type="PANTHER" id="PTHR45453">
    <property type="entry name" value="PHOSPHATE REGULON SENSOR PROTEIN PHOR"/>
    <property type="match status" value="1"/>
</dbReference>
<feature type="domain" description="Histidine kinase" evidence="13">
    <location>
        <begin position="393"/>
        <end position="606"/>
    </location>
</feature>
<dbReference type="InterPro" id="IPR003661">
    <property type="entry name" value="HisK_dim/P_dom"/>
</dbReference>
<dbReference type="SMART" id="SM00387">
    <property type="entry name" value="HATPase_c"/>
    <property type="match status" value="1"/>
</dbReference>
<organism evidence="15 16">
    <name type="scientific">Aureibacillus halotolerans</name>
    <dbReference type="NCBI Taxonomy" id="1508390"/>
    <lineage>
        <taxon>Bacteria</taxon>
        <taxon>Bacillati</taxon>
        <taxon>Bacillota</taxon>
        <taxon>Bacilli</taxon>
        <taxon>Bacillales</taxon>
        <taxon>Bacillaceae</taxon>
        <taxon>Aureibacillus</taxon>
    </lineage>
</organism>
<protein>
    <recommendedName>
        <fullName evidence="3">histidine kinase</fullName>
        <ecNumber evidence="3">2.7.13.3</ecNumber>
    </recommendedName>
</protein>
<keyword evidence="12" id="KW-0812">Transmembrane</keyword>
<evidence type="ECO:0000256" key="3">
    <source>
        <dbReference type="ARBA" id="ARBA00012438"/>
    </source>
</evidence>
<dbReference type="SMART" id="SM00304">
    <property type="entry name" value="HAMP"/>
    <property type="match status" value="1"/>
</dbReference>
<dbReference type="GO" id="GO:0016036">
    <property type="term" value="P:cellular response to phosphate starvation"/>
    <property type="evidence" value="ECO:0007669"/>
    <property type="project" value="TreeGrafter"/>
</dbReference>
<dbReference type="CDD" id="cd06225">
    <property type="entry name" value="HAMP"/>
    <property type="match status" value="1"/>
</dbReference>
<dbReference type="InterPro" id="IPR036097">
    <property type="entry name" value="HisK_dim/P_sf"/>
</dbReference>
<comment type="subcellular location">
    <subcellularLocation>
        <location evidence="2">Cell membrane</location>
        <topology evidence="2">Multi-pass membrane protein</topology>
    </subcellularLocation>
</comment>
<sequence>MRKSIVFKLFLLTAGLCTIVIACLFIGQTFFFKQFYVHQKVDNVQTALQNASEESGLEAADAQTMFQYEQQFYQEHNTWVTKLDADGSLKHTDNFEIEVRLEETENAPILSGTTITIPLYTVIDVGELRDDNPLRPNFIVTPGERFAIEGVFINNRLFPLRVAKTASNLREENRLENEPLVRKEYEVLSTFEDPRVYLEKYPNVLVYGTIEHVRMPEGVVESRYTNDLFLERVKTFQADLLYGEEIGDGNTVIDYEENNVPYKLFIERLTDEEGNTEYLFAMTSLQPVSEAAGVARQYYGYIVAGTLLLVLLVSFYYARRIARPLLRINDATQRMANLDFSARLPVKTQDEIGSLSSSINGLSSLLHDHIVRLEQDIEQEKRLESTRKEFISGVSHELKTPLSVIESCLYILKDKPESEKREYYFAAMEDEVQKMVLLIEDMLELAKYESGTYKLEMSPFRIDQVLENVCEKLMSEITSKQLKLHLDLAPIDVVANPLRIEQVVVNFLTNAIRYTPEGEAILVQTVETEETVNVSIENKGAHIPDEQMEKIWDRFYRGESSRDRSTGGTGLGLAITKQILELHGIPYGARNTEDGVLFYFELKKEKNSRFDSA</sequence>
<dbReference type="SUPFAM" id="SSF158472">
    <property type="entry name" value="HAMP domain-like"/>
    <property type="match status" value="1"/>
</dbReference>
<keyword evidence="8 15" id="KW-0418">Kinase</keyword>
<dbReference type="SUPFAM" id="SSF47384">
    <property type="entry name" value="Homodimeric domain of signal transducing histidine kinase"/>
    <property type="match status" value="1"/>
</dbReference>
<dbReference type="InterPro" id="IPR003594">
    <property type="entry name" value="HATPase_dom"/>
</dbReference>
<dbReference type="CDD" id="cd00082">
    <property type="entry name" value="HisKA"/>
    <property type="match status" value="1"/>
</dbReference>
<evidence type="ECO:0000259" key="14">
    <source>
        <dbReference type="PROSITE" id="PS50885"/>
    </source>
</evidence>
<dbReference type="SUPFAM" id="SSF55874">
    <property type="entry name" value="ATPase domain of HSP90 chaperone/DNA topoisomerase II/histidine kinase"/>
    <property type="match status" value="1"/>
</dbReference>
<keyword evidence="6" id="KW-0808">Transferase</keyword>
<dbReference type="FunFam" id="3.30.565.10:FF:000006">
    <property type="entry name" value="Sensor histidine kinase WalK"/>
    <property type="match status" value="1"/>
</dbReference>
<evidence type="ECO:0000256" key="2">
    <source>
        <dbReference type="ARBA" id="ARBA00004651"/>
    </source>
</evidence>
<dbReference type="EMBL" id="SNYJ01000028">
    <property type="protein sequence ID" value="TDQ33774.1"/>
    <property type="molecule type" value="Genomic_DNA"/>
</dbReference>
<dbReference type="Gene3D" id="1.10.287.130">
    <property type="match status" value="1"/>
</dbReference>
<dbReference type="GO" id="GO:0005886">
    <property type="term" value="C:plasma membrane"/>
    <property type="evidence" value="ECO:0007669"/>
    <property type="project" value="UniProtKB-SubCell"/>
</dbReference>
<evidence type="ECO:0000313" key="16">
    <source>
        <dbReference type="Proteomes" id="UP000295632"/>
    </source>
</evidence>
<feature type="domain" description="HAMP" evidence="14">
    <location>
        <begin position="319"/>
        <end position="371"/>
    </location>
</feature>
<comment type="caution">
    <text evidence="15">The sequence shown here is derived from an EMBL/GenBank/DDBJ whole genome shotgun (WGS) entry which is preliminary data.</text>
</comment>
<evidence type="ECO:0000256" key="4">
    <source>
        <dbReference type="ARBA" id="ARBA00022475"/>
    </source>
</evidence>
<dbReference type="InterPro" id="IPR004358">
    <property type="entry name" value="Sig_transdc_His_kin-like_C"/>
</dbReference>
<dbReference type="Proteomes" id="UP000295632">
    <property type="component" value="Unassembled WGS sequence"/>
</dbReference>
<dbReference type="FunFam" id="1.10.287.130:FF:000001">
    <property type="entry name" value="Two-component sensor histidine kinase"/>
    <property type="match status" value="1"/>
</dbReference>
<dbReference type="GO" id="GO:0005524">
    <property type="term" value="F:ATP binding"/>
    <property type="evidence" value="ECO:0007669"/>
    <property type="project" value="UniProtKB-KW"/>
</dbReference>
<dbReference type="PROSITE" id="PS50885">
    <property type="entry name" value="HAMP"/>
    <property type="match status" value="1"/>
</dbReference>
<dbReference type="PANTHER" id="PTHR45453:SF3">
    <property type="entry name" value="HISTIDINE KINASE"/>
    <property type="match status" value="1"/>
</dbReference>
<evidence type="ECO:0000259" key="13">
    <source>
        <dbReference type="PROSITE" id="PS50109"/>
    </source>
</evidence>
<evidence type="ECO:0000256" key="11">
    <source>
        <dbReference type="ARBA" id="ARBA00023136"/>
    </source>
</evidence>
<accession>A0A4R6TQP2</accession>
<evidence type="ECO:0000256" key="5">
    <source>
        <dbReference type="ARBA" id="ARBA00022553"/>
    </source>
</evidence>
<dbReference type="InterPro" id="IPR050351">
    <property type="entry name" value="BphY/WalK/GraS-like"/>
</dbReference>
<keyword evidence="4" id="KW-1003">Cell membrane</keyword>
<keyword evidence="5" id="KW-0597">Phosphoprotein</keyword>
<dbReference type="PROSITE" id="PS50109">
    <property type="entry name" value="HIS_KIN"/>
    <property type="match status" value="1"/>
</dbReference>
<keyword evidence="9" id="KW-0067">ATP-binding</keyword>
<keyword evidence="12" id="KW-1133">Transmembrane helix</keyword>
<dbReference type="GO" id="GO:0004721">
    <property type="term" value="F:phosphoprotein phosphatase activity"/>
    <property type="evidence" value="ECO:0007669"/>
    <property type="project" value="TreeGrafter"/>
</dbReference>
<dbReference type="RefSeq" id="WP_133582276.1">
    <property type="nucleotide sequence ID" value="NZ_SNYJ01000028.1"/>
</dbReference>
<evidence type="ECO:0000256" key="12">
    <source>
        <dbReference type="SAM" id="Phobius"/>
    </source>
</evidence>
<keyword evidence="11 12" id="KW-0472">Membrane</keyword>
<dbReference type="PROSITE" id="PS51257">
    <property type="entry name" value="PROKAR_LIPOPROTEIN"/>
    <property type="match status" value="1"/>
</dbReference>
<evidence type="ECO:0000256" key="7">
    <source>
        <dbReference type="ARBA" id="ARBA00022741"/>
    </source>
</evidence>
<dbReference type="OrthoDB" id="9762826at2"/>
<dbReference type="InterPro" id="IPR003660">
    <property type="entry name" value="HAMP_dom"/>
</dbReference>
<feature type="transmembrane region" description="Helical" evidence="12">
    <location>
        <begin position="9"/>
        <end position="31"/>
    </location>
</feature>
<dbReference type="Gene3D" id="3.30.565.10">
    <property type="entry name" value="Histidine kinase-like ATPase, C-terminal domain"/>
    <property type="match status" value="1"/>
</dbReference>
<evidence type="ECO:0000313" key="15">
    <source>
        <dbReference type="EMBL" id="TDQ33774.1"/>
    </source>
</evidence>
<dbReference type="Pfam" id="PF00512">
    <property type="entry name" value="HisKA"/>
    <property type="match status" value="1"/>
</dbReference>
<evidence type="ECO:0000256" key="1">
    <source>
        <dbReference type="ARBA" id="ARBA00000085"/>
    </source>
</evidence>
<name>A0A4R6TQP2_9BACI</name>
<dbReference type="Pfam" id="PF00672">
    <property type="entry name" value="HAMP"/>
    <property type="match status" value="1"/>
</dbReference>
<keyword evidence="16" id="KW-1185">Reference proteome</keyword>
<dbReference type="InterPro" id="IPR005467">
    <property type="entry name" value="His_kinase_dom"/>
</dbReference>
<reference evidence="15 16" key="1">
    <citation type="submission" date="2019-03" db="EMBL/GenBank/DDBJ databases">
        <title>Genomic Encyclopedia of Type Strains, Phase IV (KMG-IV): sequencing the most valuable type-strain genomes for metagenomic binning, comparative biology and taxonomic classification.</title>
        <authorList>
            <person name="Goeker M."/>
        </authorList>
    </citation>
    <scope>NUCLEOTIDE SEQUENCE [LARGE SCALE GENOMIC DNA]</scope>
    <source>
        <strain evidence="15 16">DSM 28697</strain>
    </source>
</reference>
<feature type="transmembrane region" description="Helical" evidence="12">
    <location>
        <begin position="298"/>
        <end position="318"/>
    </location>
</feature>